<sequence length="296" mass="31821">MRETFLSTMDDALAADPRLVLVLADISAASMARAQRRHPDRVLNVGIREQTLIGVTGGLALTGMRPVAHSFPPFLVERPYEQVKLDLTHQGVGAVLVSAGASYDMSYAGRTHQSPADVALLDTVPGWTVYVPGHPAEARRLLLESLPGDCSVYLRLSVQANAHPHLGVGFQTLRDGRRGVVLAVGPVLDRVLPATEGLDVTVLYANTIRPFDGKALRAAIGESADVVLVEPYLAGTSAHHVTEALADLPHRLLSLGVRRDAEVRLYGTPADHDAAHGLDVPGLTFALKDFYDRAER</sequence>
<feature type="domain" description="Transketolase-like pyrimidine-binding" evidence="1">
    <location>
        <begin position="1"/>
        <end position="163"/>
    </location>
</feature>
<dbReference type="Pfam" id="PF02779">
    <property type="entry name" value="Transket_pyr"/>
    <property type="match status" value="1"/>
</dbReference>
<dbReference type="RefSeq" id="WP_144646274.1">
    <property type="nucleotide sequence ID" value="NZ_BNAX01000025.1"/>
</dbReference>
<dbReference type="SUPFAM" id="SSF52922">
    <property type="entry name" value="TK C-terminal domain-like"/>
    <property type="match status" value="1"/>
</dbReference>
<dbReference type="InterPro" id="IPR005475">
    <property type="entry name" value="Transketolase-like_Pyr-bd"/>
</dbReference>
<reference evidence="2 3" key="1">
    <citation type="submission" date="2019-07" db="EMBL/GenBank/DDBJ databases">
        <title>New species of Amycolatopsis and Streptomyces.</title>
        <authorList>
            <person name="Duangmal K."/>
            <person name="Teo W.F.A."/>
            <person name="Lipun K."/>
        </authorList>
    </citation>
    <scope>NUCLEOTIDE SEQUENCE [LARGE SCALE GENOMIC DNA]</scope>
    <source>
        <strain evidence="2 3">JCM 30562</strain>
    </source>
</reference>
<dbReference type="Gene3D" id="3.40.50.970">
    <property type="match status" value="1"/>
</dbReference>
<dbReference type="GO" id="GO:0000287">
    <property type="term" value="F:magnesium ion binding"/>
    <property type="evidence" value="ECO:0007669"/>
    <property type="project" value="UniProtKB-ARBA"/>
</dbReference>
<proteinExistence type="predicted"/>
<protein>
    <submittedName>
        <fullName evidence="2">Transketolase</fullName>
    </submittedName>
</protein>
<accession>A0A557ZMP9</accession>
<comment type="caution">
    <text evidence="2">The sequence shown here is derived from an EMBL/GenBank/DDBJ whole genome shotgun (WGS) entry which is preliminary data.</text>
</comment>
<keyword evidence="3" id="KW-1185">Reference proteome</keyword>
<dbReference type="AlphaFoldDB" id="A0A557ZMP9"/>
<dbReference type="OrthoDB" id="8732661at2"/>
<name>A0A557ZMP9_9PSEU</name>
<dbReference type="Gene3D" id="3.40.50.920">
    <property type="match status" value="1"/>
</dbReference>
<organism evidence="2 3">
    <name type="scientific">Amycolatopsis acidiphila</name>
    <dbReference type="NCBI Taxonomy" id="715473"/>
    <lineage>
        <taxon>Bacteria</taxon>
        <taxon>Bacillati</taxon>
        <taxon>Actinomycetota</taxon>
        <taxon>Actinomycetes</taxon>
        <taxon>Pseudonocardiales</taxon>
        <taxon>Pseudonocardiaceae</taxon>
        <taxon>Amycolatopsis</taxon>
    </lineage>
</organism>
<evidence type="ECO:0000313" key="3">
    <source>
        <dbReference type="Proteomes" id="UP000318578"/>
    </source>
</evidence>
<dbReference type="EMBL" id="VJZA01000173">
    <property type="protein sequence ID" value="TVT13309.1"/>
    <property type="molecule type" value="Genomic_DNA"/>
</dbReference>
<evidence type="ECO:0000259" key="1">
    <source>
        <dbReference type="SMART" id="SM00861"/>
    </source>
</evidence>
<dbReference type="InterPro" id="IPR051157">
    <property type="entry name" value="PDH/Transketolase"/>
</dbReference>
<dbReference type="Proteomes" id="UP000318578">
    <property type="component" value="Unassembled WGS sequence"/>
</dbReference>
<dbReference type="SUPFAM" id="SSF52518">
    <property type="entry name" value="Thiamin diphosphate-binding fold (THDP-binding)"/>
    <property type="match status" value="1"/>
</dbReference>
<dbReference type="CDD" id="cd07033">
    <property type="entry name" value="TPP_PYR_DXS_TK_like"/>
    <property type="match status" value="1"/>
</dbReference>
<dbReference type="SMART" id="SM00861">
    <property type="entry name" value="Transket_pyr"/>
    <property type="match status" value="1"/>
</dbReference>
<dbReference type="InterPro" id="IPR009014">
    <property type="entry name" value="Transketo_C/PFOR_II"/>
</dbReference>
<dbReference type="PANTHER" id="PTHR43825">
    <property type="entry name" value="PYRUVATE DEHYDROGENASE E1 COMPONENT"/>
    <property type="match status" value="1"/>
</dbReference>
<dbReference type="InterPro" id="IPR029061">
    <property type="entry name" value="THDP-binding"/>
</dbReference>
<dbReference type="PANTHER" id="PTHR43825:SF1">
    <property type="entry name" value="TRANSKETOLASE-LIKE PYRIMIDINE-BINDING DOMAIN-CONTAINING PROTEIN"/>
    <property type="match status" value="1"/>
</dbReference>
<evidence type="ECO:0000313" key="2">
    <source>
        <dbReference type="EMBL" id="TVT13309.1"/>
    </source>
</evidence>
<gene>
    <name evidence="2" type="ORF">FNH06_39265</name>
</gene>